<evidence type="ECO:0000313" key="1">
    <source>
        <dbReference type="EMBL" id="CAD7276761.1"/>
    </source>
</evidence>
<evidence type="ECO:0008006" key="3">
    <source>
        <dbReference type="Google" id="ProtNLM"/>
    </source>
</evidence>
<dbReference type="GO" id="GO:0005737">
    <property type="term" value="C:cytoplasm"/>
    <property type="evidence" value="ECO:0007669"/>
    <property type="project" value="TreeGrafter"/>
</dbReference>
<name>A0A7R9BMU9_9CRUS</name>
<reference evidence="1" key="1">
    <citation type="submission" date="2020-11" db="EMBL/GenBank/DDBJ databases">
        <authorList>
            <person name="Tran Van P."/>
        </authorList>
    </citation>
    <scope>NUCLEOTIDE SEQUENCE</scope>
</reference>
<proteinExistence type="predicted"/>
<sequence length="667" mass="73697">MTKSYAPARWGLTDMCGMYEVPADALQDPYILKDYLWRLQTMGWTNRKDFEEAWMALLAVCGVSVNACCGGGAGDCEDTDVDMPVLARSGSLSLSGLTGLLQQTLLSPSPGFPLASSNTKYENYTDRIRPSNAGVTSAPWIRRNHEPADPASLDFVIGNLKHGRGSTPGSPIGSSWATKLPPWTGPGESLSAERKRRLLALEVLTLHLVTEFGQAQVLHDSFISFRRNYLNLEDELVVPYLVLGLSGTTAVLAAKSIGNYEKGKLGEFPEPTSAESAGWEVMKECVTVSLRGIPIACQVFGLKACQSLMQTKWAKLVFMSVFPILPDYLRLNLIGASMAGSYLNEHHVKTVWETAFKLLQEFSGLMADSDLQTQIHVVCLEVISSVERISPPILSLMQGVLRLADVRTLDIATRDLLIKVCSRHFGRIPLSVAVPMSGVQLVLLETYESLQSESCSDIAKEHVSDEIALVAQEWVNHIFARLGTRSSREALEWARILPRLPDTLIPTSELVNKLLSEFISSKQGNVESVARVLVQILRKISTDEAIEWCLLSVGAFLQRSPLPVALWFVTTLLLGARVALRQRDDPTETILAILLEWHLSRSPENFKLGDFWIVYISVSSFLTLLDAKEKVDMVASAFASVCVDRDPEDDEFMPSLTRLLTVIKQNL</sequence>
<dbReference type="PANTHER" id="PTHR10170:SF10">
    <property type="entry name" value="HUNTINGTIN"/>
    <property type="match status" value="1"/>
</dbReference>
<dbReference type="EMBL" id="CAJPEX010000705">
    <property type="protein sequence ID" value="CAG0916913.1"/>
    <property type="molecule type" value="Genomic_DNA"/>
</dbReference>
<gene>
    <name evidence="1" type="ORF">NMOB1V02_LOCUS4511</name>
</gene>
<dbReference type="Proteomes" id="UP000678499">
    <property type="component" value="Unassembled WGS sequence"/>
</dbReference>
<dbReference type="InterPro" id="IPR048413">
    <property type="entry name" value="Htt_C-HEAT_rpt"/>
</dbReference>
<protein>
    <recommendedName>
        <fullName evidence="3">Huntingtin</fullName>
    </recommendedName>
</protein>
<dbReference type="InterPro" id="IPR028426">
    <property type="entry name" value="Huntingtin_fam"/>
</dbReference>
<dbReference type="Pfam" id="PF20927">
    <property type="entry name" value="Htt_C-HEAT"/>
    <property type="match status" value="2"/>
</dbReference>
<dbReference type="PANTHER" id="PTHR10170">
    <property type="entry name" value="HUNTINGTON DISEASE PROTEIN"/>
    <property type="match status" value="1"/>
</dbReference>
<organism evidence="1">
    <name type="scientific">Notodromas monacha</name>
    <dbReference type="NCBI Taxonomy" id="399045"/>
    <lineage>
        <taxon>Eukaryota</taxon>
        <taxon>Metazoa</taxon>
        <taxon>Ecdysozoa</taxon>
        <taxon>Arthropoda</taxon>
        <taxon>Crustacea</taxon>
        <taxon>Oligostraca</taxon>
        <taxon>Ostracoda</taxon>
        <taxon>Podocopa</taxon>
        <taxon>Podocopida</taxon>
        <taxon>Cypridocopina</taxon>
        <taxon>Cypridoidea</taxon>
        <taxon>Cyprididae</taxon>
        <taxon>Notodromas</taxon>
    </lineage>
</organism>
<dbReference type="EMBL" id="OA882742">
    <property type="protein sequence ID" value="CAD7276761.1"/>
    <property type="molecule type" value="Genomic_DNA"/>
</dbReference>
<evidence type="ECO:0000313" key="2">
    <source>
        <dbReference type="Proteomes" id="UP000678499"/>
    </source>
</evidence>
<accession>A0A7R9BMU9</accession>
<keyword evidence="2" id="KW-1185">Reference proteome</keyword>
<dbReference type="AlphaFoldDB" id="A0A7R9BMU9"/>
<dbReference type="OrthoDB" id="10065698at2759"/>